<dbReference type="Pfam" id="PF05239">
    <property type="entry name" value="PRC"/>
    <property type="match status" value="1"/>
</dbReference>
<dbReference type="Proteomes" id="UP000253099">
    <property type="component" value="Unassembled WGS sequence"/>
</dbReference>
<dbReference type="InterPro" id="IPR011033">
    <property type="entry name" value="PRC_barrel-like_sf"/>
</dbReference>
<dbReference type="InterPro" id="IPR027275">
    <property type="entry name" value="PRC-brl_dom"/>
</dbReference>
<keyword evidence="3" id="KW-1185">Reference proteome</keyword>
<feature type="domain" description="PRC-barrel" evidence="1">
    <location>
        <begin position="4"/>
        <end position="69"/>
    </location>
</feature>
<evidence type="ECO:0000313" key="2">
    <source>
        <dbReference type="EMBL" id="RBQ24002.1"/>
    </source>
</evidence>
<gene>
    <name evidence="2" type="ORF">ALNOE001_05500</name>
</gene>
<organism evidence="2 3">
    <name type="scientific">Candidatus Methanobinarius endosymbioticus</name>
    <dbReference type="NCBI Taxonomy" id="2006182"/>
    <lineage>
        <taxon>Archaea</taxon>
        <taxon>Methanobacteriati</taxon>
        <taxon>Methanobacteriota</taxon>
        <taxon>Methanomada group</taxon>
        <taxon>Methanobacteria</taxon>
        <taxon>Methanobacteriales</taxon>
        <taxon>Methanobacteriaceae</taxon>
        <taxon>Candidatus Methanobinarius</taxon>
    </lineage>
</organism>
<dbReference type="SUPFAM" id="SSF50346">
    <property type="entry name" value="PRC-barrel domain"/>
    <property type="match status" value="1"/>
</dbReference>
<dbReference type="Gene3D" id="2.30.30.240">
    <property type="entry name" value="PRC-barrel domain"/>
    <property type="match status" value="1"/>
</dbReference>
<proteinExistence type="predicted"/>
<evidence type="ECO:0000313" key="3">
    <source>
        <dbReference type="Proteomes" id="UP000253099"/>
    </source>
</evidence>
<reference evidence="2 3" key="1">
    <citation type="submission" date="2018-06" db="EMBL/GenBank/DDBJ databases">
        <title>Genomic insight into two independent archaeal endosymbiosis events.</title>
        <authorList>
            <person name="Lind A.E."/>
            <person name="Lewis W.H."/>
            <person name="Spang A."/>
            <person name="Guy L."/>
            <person name="Embley M.T."/>
            <person name="Ettema T.J.G."/>
        </authorList>
    </citation>
    <scope>NUCLEOTIDE SEQUENCE [LARGE SCALE GENOMIC DNA]</scope>
    <source>
        <strain evidence="2">NOE</strain>
    </source>
</reference>
<protein>
    <recommendedName>
        <fullName evidence="1">PRC-barrel domain-containing protein</fullName>
    </recommendedName>
</protein>
<dbReference type="AlphaFoldDB" id="A0A366MEW8"/>
<sequence>MDMKDFLDMEVIDTEGQSVGKIDTVEFDKNNGTIKKVVIKLDKGIFSRAKETITFDQIEKIKDVILLNVLIDMDK</sequence>
<dbReference type="EMBL" id="NIZT01000012">
    <property type="protein sequence ID" value="RBQ24002.1"/>
    <property type="molecule type" value="Genomic_DNA"/>
</dbReference>
<evidence type="ECO:0000259" key="1">
    <source>
        <dbReference type="Pfam" id="PF05239"/>
    </source>
</evidence>
<comment type="caution">
    <text evidence="2">The sequence shown here is derived from an EMBL/GenBank/DDBJ whole genome shotgun (WGS) entry which is preliminary data.</text>
</comment>
<name>A0A366MEW8_9EURY</name>
<accession>A0A366MEW8</accession>